<proteinExistence type="predicted"/>
<dbReference type="InterPro" id="IPR036594">
    <property type="entry name" value="Meth_synthase_dom"/>
</dbReference>
<feature type="compositionally biased region" description="Low complexity" evidence="1">
    <location>
        <begin position="1"/>
        <end position="15"/>
    </location>
</feature>
<organism evidence="3 4">
    <name type="scientific">Streptomyces chromofuscus</name>
    <dbReference type="NCBI Taxonomy" id="42881"/>
    <lineage>
        <taxon>Bacteria</taxon>
        <taxon>Bacillati</taxon>
        <taxon>Actinomycetota</taxon>
        <taxon>Actinomycetes</taxon>
        <taxon>Kitasatosporales</taxon>
        <taxon>Streptomycetaceae</taxon>
        <taxon>Streptomyces</taxon>
    </lineage>
</organism>
<dbReference type="KEGG" id="schf:IPT68_28140"/>
<name>A0A7M2TGD8_STRCW</name>
<evidence type="ECO:0000259" key="2">
    <source>
        <dbReference type="PROSITE" id="PS51332"/>
    </source>
</evidence>
<dbReference type="InterPro" id="IPR036724">
    <property type="entry name" value="Cobalamin-bd_sf"/>
</dbReference>
<protein>
    <submittedName>
        <fullName evidence="3">Cobalamin-dependent protein</fullName>
    </submittedName>
</protein>
<evidence type="ECO:0000256" key="1">
    <source>
        <dbReference type="SAM" id="MobiDB-lite"/>
    </source>
</evidence>
<gene>
    <name evidence="3" type="ORF">IPT68_28140</name>
</gene>
<sequence>MCRLTAAGVPPAEAARAAREHFARRAAAKPLADGSPAAVDHPADTSQAWAEPSADTFQAGSEPPADSSPSRAEPSADISPATPRPAPEGGEPPSAPVAPRPARGAHSGSGLPLGDVRREGRGLARAAVRMDSVAVQEQITAAIATYGLIDAWETVLTPTLRAVGRKWESSDDRYVEVEHLLSWHISATLRHGYVGSVLRHRAVDARPVLLACLPGEQHTLPLEALGAALAEHGLPVLMLGAAVPAEALLAAVRRTGPGTVALWSQSRSTADWPLARHVAATWWGVRGARTRSRVLLSGPGWGVRTAAGLLRPRGLREAVALSLPSAGAPETSDPQA</sequence>
<dbReference type="Gene3D" id="1.10.1240.10">
    <property type="entry name" value="Methionine synthase domain"/>
    <property type="match status" value="1"/>
</dbReference>
<dbReference type="GO" id="GO:0046872">
    <property type="term" value="F:metal ion binding"/>
    <property type="evidence" value="ECO:0007669"/>
    <property type="project" value="InterPro"/>
</dbReference>
<feature type="domain" description="B12-binding" evidence="2">
    <location>
        <begin position="205"/>
        <end position="334"/>
    </location>
</feature>
<dbReference type="InterPro" id="IPR003759">
    <property type="entry name" value="Cbl-bd_cap"/>
</dbReference>
<dbReference type="PROSITE" id="PS51332">
    <property type="entry name" value="B12_BINDING"/>
    <property type="match status" value="1"/>
</dbReference>
<feature type="region of interest" description="Disordered" evidence="1">
    <location>
        <begin position="1"/>
        <end position="116"/>
    </location>
</feature>
<dbReference type="GO" id="GO:0031419">
    <property type="term" value="F:cobalamin binding"/>
    <property type="evidence" value="ECO:0007669"/>
    <property type="project" value="InterPro"/>
</dbReference>
<evidence type="ECO:0000313" key="4">
    <source>
        <dbReference type="Proteomes" id="UP000594008"/>
    </source>
</evidence>
<dbReference type="Gene3D" id="3.40.50.280">
    <property type="entry name" value="Cobalamin-binding domain"/>
    <property type="match status" value="1"/>
</dbReference>
<dbReference type="AlphaFoldDB" id="A0A7M2TGD8"/>
<keyword evidence="4" id="KW-1185">Reference proteome</keyword>
<dbReference type="EMBL" id="CP063374">
    <property type="protein sequence ID" value="QOV47817.1"/>
    <property type="molecule type" value="Genomic_DNA"/>
</dbReference>
<reference evidence="3 4" key="1">
    <citation type="submission" date="2020-10" db="EMBL/GenBank/DDBJ databases">
        <title>Streptomyces chromofuscus complate genome analysis.</title>
        <authorList>
            <person name="Anwar N."/>
        </authorList>
    </citation>
    <scope>NUCLEOTIDE SEQUENCE [LARGE SCALE GENOMIC DNA]</scope>
    <source>
        <strain evidence="3 4">DSM 40273</strain>
    </source>
</reference>
<dbReference type="SUPFAM" id="SSF52242">
    <property type="entry name" value="Cobalamin (vitamin B12)-binding domain"/>
    <property type="match status" value="1"/>
</dbReference>
<dbReference type="InterPro" id="IPR006158">
    <property type="entry name" value="Cobalamin-bd"/>
</dbReference>
<accession>A0A7M2TGD8</accession>
<evidence type="ECO:0000313" key="3">
    <source>
        <dbReference type="EMBL" id="QOV47817.1"/>
    </source>
</evidence>
<dbReference type="Pfam" id="PF02607">
    <property type="entry name" value="B12-binding_2"/>
    <property type="match status" value="1"/>
</dbReference>
<dbReference type="Proteomes" id="UP000594008">
    <property type="component" value="Chromosome"/>
</dbReference>